<dbReference type="RefSeq" id="WP_089269520.1">
    <property type="nucleotide sequence ID" value="NZ_FZNN01000003.1"/>
</dbReference>
<reference evidence="2 3" key="1">
    <citation type="submission" date="2017-06" db="EMBL/GenBank/DDBJ databases">
        <authorList>
            <person name="Kim H.J."/>
            <person name="Triplett B.A."/>
        </authorList>
    </citation>
    <scope>NUCLEOTIDE SEQUENCE [LARGE SCALE GENOMIC DNA]</scope>
    <source>
        <strain evidence="2 3">DSM 29052</strain>
    </source>
</reference>
<dbReference type="OrthoDB" id="573055at2"/>
<gene>
    <name evidence="2" type="ORF">SAMN06265370_103213</name>
</gene>
<keyword evidence="3" id="KW-1185">Reference proteome</keyword>
<protein>
    <submittedName>
        <fullName evidence="2">Uncharacterized protein</fullName>
    </submittedName>
</protein>
<feature type="chain" id="PRO_5012285871" evidence="1">
    <location>
        <begin position="21"/>
        <end position="122"/>
    </location>
</feature>
<dbReference type="EMBL" id="FZNN01000003">
    <property type="protein sequence ID" value="SNR38270.1"/>
    <property type="molecule type" value="Genomic_DNA"/>
</dbReference>
<dbReference type="AlphaFoldDB" id="A0A238VVE1"/>
<evidence type="ECO:0000256" key="1">
    <source>
        <dbReference type="SAM" id="SignalP"/>
    </source>
</evidence>
<name>A0A238VVE1_9RHOB</name>
<evidence type="ECO:0000313" key="3">
    <source>
        <dbReference type="Proteomes" id="UP000198417"/>
    </source>
</evidence>
<dbReference type="Proteomes" id="UP000198417">
    <property type="component" value="Unassembled WGS sequence"/>
</dbReference>
<organism evidence="2 3">
    <name type="scientific">Puniceibacterium sediminis</name>
    <dbReference type="NCBI Taxonomy" id="1608407"/>
    <lineage>
        <taxon>Bacteria</taxon>
        <taxon>Pseudomonadati</taxon>
        <taxon>Pseudomonadota</taxon>
        <taxon>Alphaproteobacteria</taxon>
        <taxon>Rhodobacterales</taxon>
        <taxon>Paracoccaceae</taxon>
        <taxon>Puniceibacterium</taxon>
    </lineage>
</organism>
<keyword evidence="1" id="KW-0732">Signal</keyword>
<sequence length="122" mass="13537">MKTLSACFAIAAVLASSAWGEPPDIVSVKADKVGMGWRIAVTLRHPDSGWDHYADSWRVENAEGKIIATRELMHPHVDEQPFKRSLSAVMVPDGVRELFIRAHCSTGGWSDAIYRIEMSPDM</sequence>
<proteinExistence type="predicted"/>
<feature type="signal peptide" evidence="1">
    <location>
        <begin position="1"/>
        <end position="20"/>
    </location>
</feature>
<accession>A0A238VVE1</accession>
<evidence type="ECO:0000313" key="2">
    <source>
        <dbReference type="EMBL" id="SNR38270.1"/>
    </source>
</evidence>